<keyword evidence="7 9" id="KW-1133">Transmembrane helix</keyword>
<dbReference type="InterPro" id="IPR035906">
    <property type="entry name" value="MetI-like_sf"/>
</dbReference>
<keyword evidence="8 9" id="KW-0472">Membrane</keyword>
<dbReference type="RefSeq" id="WP_408624461.1">
    <property type="nucleotide sequence ID" value="NZ_JBEQCT010000007.1"/>
</dbReference>
<accession>A0ABW9G933</accession>
<dbReference type="CDD" id="cd06261">
    <property type="entry name" value="TM_PBP2"/>
    <property type="match status" value="1"/>
</dbReference>
<evidence type="ECO:0000256" key="7">
    <source>
        <dbReference type="ARBA" id="ARBA00022989"/>
    </source>
</evidence>
<feature type="transmembrane region" description="Helical" evidence="9">
    <location>
        <begin position="186"/>
        <end position="208"/>
    </location>
</feature>
<comment type="subcellular location">
    <subcellularLocation>
        <location evidence="1">Cell inner membrane</location>
        <topology evidence="1">Multi-pass membrane protein</topology>
    </subcellularLocation>
    <subcellularLocation>
        <location evidence="9">Cell membrane</location>
        <topology evidence="9">Multi-pass membrane protein</topology>
    </subcellularLocation>
</comment>
<keyword evidence="3 9" id="KW-0813">Transport</keyword>
<evidence type="ECO:0000256" key="1">
    <source>
        <dbReference type="ARBA" id="ARBA00004429"/>
    </source>
</evidence>
<evidence type="ECO:0000256" key="3">
    <source>
        <dbReference type="ARBA" id="ARBA00022448"/>
    </source>
</evidence>
<evidence type="ECO:0000313" key="11">
    <source>
        <dbReference type="EMBL" id="MFM2486176.1"/>
    </source>
</evidence>
<dbReference type="PANTHER" id="PTHR30614">
    <property type="entry name" value="MEMBRANE COMPONENT OF AMINO ACID ABC TRANSPORTER"/>
    <property type="match status" value="1"/>
</dbReference>
<name>A0ABW9G933_9GAMM</name>
<protein>
    <submittedName>
        <fullName evidence="11">Amino acid ABC transporter permease</fullName>
    </submittedName>
</protein>
<evidence type="ECO:0000256" key="2">
    <source>
        <dbReference type="ARBA" id="ARBA00010072"/>
    </source>
</evidence>
<evidence type="ECO:0000256" key="8">
    <source>
        <dbReference type="ARBA" id="ARBA00023136"/>
    </source>
</evidence>
<evidence type="ECO:0000256" key="6">
    <source>
        <dbReference type="ARBA" id="ARBA00022970"/>
    </source>
</evidence>
<organism evidence="11 12">
    <name type="scientific">Celerinatantimonas yamalensis</name>
    <dbReference type="NCBI Taxonomy" id="559956"/>
    <lineage>
        <taxon>Bacteria</taxon>
        <taxon>Pseudomonadati</taxon>
        <taxon>Pseudomonadota</taxon>
        <taxon>Gammaproteobacteria</taxon>
        <taxon>Celerinatantimonadaceae</taxon>
        <taxon>Celerinatantimonas</taxon>
    </lineage>
</organism>
<evidence type="ECO:0000313" key="12">
    <source>
        <dbReference type="Proteomes" id="UP001629953"/>
    </source>
</evidence>
<dbReference type="InterPro" id="IPR010065">
    <property type="entry name" value="AA_ABC_transptr_permease_3TM"/>
</dbReference>
<comment type="similarity">
    <text evidence="2">Belongs to the binding-protein-dependent transport system permease family. HisMQ subfamily.</text>
</comment>
<dbReference type="NCBIfam" id="TIGR01726">
    <property type="entry name" value="HEQRo_perm_3TM"/>
    <property type="match status" value="1"/>
</dbReference>
<keyword evidence="4" id="KW-1003">Cell membrane</keyword>
<sequence length="216" mass="24051">MMQFSNWDILHNLLMASRWTLLLSLIAFMGGGLIALALTFLRLSRRQLVVKLVKVYVELFQGTPLLMQLFIMFFGLSLIGLDVNAWTAASISLICFSSAFLTDIWRGCVESLPKGQWEAARCLGINFTQTMRHVILPQALRLAIAPTVGFSVQIVKGTALTSIIGFVELTKAGTMLNNATFQPFKVFAMVALIYFVICYPLSLASQYLEKKLNVSD</sequence>
<dbReference type="PROSITE" id="PS50928">
    <property type="entry name" value="ABC_TM1"/>
    <property type="match status" value="1"/>
</dbReference>
<dbReference type="InterPro" id="IPR043429">
    <property type="entry name" value="ArtM/GltK/GlnP/TcyL/YhdX-like"/>
</dbReference>
<comment type="caution">
    <text evidence="11">The sequence shown here is derived from an EMBL/GenBank/DDBJ whole genome shotgun (WGS) entry which is preliminary data.</text>
</comment>
<dbReference type="EMBL" id="JBEQCT010000007">
    <property type="protein sequence ID" value="MFM2486176.1"/>
    <property type="molecule type" value="Genomic_DNA"/>
</dbReference>
<dbReference type="PANTHER" id="PTHR30614:SF34">
    <property type="entry name" value="BLR6398 PROTEIN"/>
    <property type="match status" value="1"/>
</dbReference>
<keyword evidence="6" id="KW-0029">Amino-acid transport</keyword>
<dbReference type="Proteomes" id="UP001629953">
    <property type="component" value="Unassembled WGS sequence"/>
</dbReference>
<evidence type="ECO:0000256" key="5">
    <source>
        <dbReference type="ARBA" id="ARBA00022692"/>
    </source>
</evidence>
<evidence type="ECO:0000256" key="9">
    <source>
        <dbReference type="RuleBase" id="RU363032"/>
    </source>
</evidence>
<feature type="transmembrane region" description="Helical" evidence="9">
    <location>
        <begin position="20"/>
        <end position="43"/>
    </location>
</feature>
<evidence type="ECO:0000259" key="10">
    <source>
        <dbReference type="PROSITE" id="PS50928"/>
    </source>
</evidence>
<dbReference type="InterPro" id="IPR000515">
    <property type="entry name" value="MetI-like"/>
</dbReference>
<reference evidence="11 12" key="1">
    <citation type="journal article" date="2013" name="Int. J. Syst. Evol. Microbiol.">
        <title>Celerinatantimonas yamalensis sp. nov., a cold-adapted diazotrophic bacterium from a cold permafrost brine.</title>
        <authorList>
            <person name="Shcherbakova V."/>
            <person name="Chuvilskaya N."/>
            <person name="Rivkina E."/>
            <person name="Demidov N."/>
            <person name="Uchaeva V."/>
            <person name="Suetin S."/>
            <person name="Suzina N."/>
            <person name="Gilichinsky D."/>
        </authorList>
    </citation>
    <scope>NUCLEOTIDE SEQUENCE [LARGE SCALE GENOMIC DNA]</scope>
    <source>
        <strain evidence="11 12">C7</strain>
    </source>
</reference>
<gene>
    <name evidence="11" type="ORF">ABUE30_14075</name>
</gene>
<feature type="domain" description="ABC transmembrane type-1" evidence="10">
    <location>
        <begin position="17"/>
        <end position="205"/>
    </location>
</feature>
<feature type="transmembrane region" description="Helical" evidence="9">
    <location>
        <begin position="55"/>
        <end position="79"/>
    </location>
</feature>
<evidence type="ECO:0000256" key="4">
    <source>
        <dbReference type="ARBA" id="ARBA00022475"/>
    </source>
</evidence>
<proteinExistence type="inferred from homology"/>
<keyword evidence="5 9" id="KW-0812">Transmembrane</keyword>
<dbReference type="Pfam" id="PF00528">
    <property type="entry name" value="BPD_transp_1"/>
    <property type="match status" value="1"/>
</dbReference>
<dbReference type="Gene3D" id="1.10.3720.10">
    <property type="entry name" value="MetI-like"/>
    <property type="match status" value="1"/>
</dbReference>
<keyword evidence="12" id="KW-1185">Reference proteome</keyword>
<dbReference type="SUPFAM" id="SSF161098">
    <property type="entry name" value="MetI-like"/>
    <property type="match status" value="1"/>
</dbReference>